<proteinExistence type="predicted"/>
<evidence type="ECO:0000313" key="3">
    <source>
        <dbReference type="Proteomes" id="UP000774326"/>
    </source>
</evidence>
<evidence type="ECO:0000313" key="2">
    <source>
        <dbReference type="EMBL" id="KAH3672974.1"/>
    </source>
</evidence>
<sequence>MDLISDADLELPLLPPPSSSTNQSLSSLLPSVISNNESAAHSVDTTFSSSCDSDAGDDNTDQSSSKLVLLTRKTLSSGQIPQSLHLFQYDVNKRIPSMSNQSRPNTMSSKLKLGGYLPLNGVNTLLEDDEIEEDDDDDFDWGESLEEKLFMRNTVNSKSGNAVIDENESLTDTERSISLREVLLTVTEDAIVINGSLRIPLAVKVRSSCVLKGSHDPTSSDTVKCDDTLVLAMSNGLTLLLELYTAPTVPQNQHELNSKTTIPNVKFLITQYYKSEMDNKPDFDSLGYGLQVHHSGLALLNRALYDTIRLHTISRDSHYLQTHIDIPTDGMVLHCLFHTPTSDLDYLVMLVKTTERRLILKIIQFEIEEDANETTSTAHIKMLSMNQTVIARTNPVLSQIPIHITELAGKLLLIYESELVLISVNQILSCELSDVSKIQRVPIKELGFAVSWYKPQTAIMKDLELHDTDEILIMNERGSLFSVVSQVNGDLKANECKKCGPTEIVDFIMERDTNDHTVQYQDMIEQGEKAKPTTFCSVLITGSVVIEKYESITQEETEHTKAKQKKAKVLLKTKSIAPVSDLITIPYDSQSPQQDNEIWVAHERGISRLTSGLGPLRDVLNYDTPPSARPITSLFVYYSTMSSLFYFLLSSLDQTFVYSYSDKNDELFLIETDSDEVLDQFGVIQDEATVFMNSYDEWMFQVTSTRINVLVPDDMGRGRLIYEFTQGEDSVVTVAMADVFENCIAVVTEEQAQQQEQQQEEIQAEAPEHLQMSLRFFKATDEIHPFGETIVLSRDRMDVTCMKFVCLQDVLFLLVGYGDKIDIYRDCSGNTSEDGDQIMFDNTAGPGFKLSRTLQTSLPDDIDCVNDLIANDNVLYVTTRQGELLVYQVTDKDFGLRLTQQSTIGNGSPLKLSISVSHIVLTSHQDVYHLPFQQIEVDVKPIRIVTSFEKTTQSQYPILSAIQITLSKYLILTQLNLRVQSFPGISCNSHIGQLHPTITLKPPRAKIPEKLIYLPQCKLIISTLFNSQELIFINPTKARILSSRLLTKDKSLSLADDEKVTDFTEWVTKVKDSEGPNGRSKSYKNLLMCTHLIGSGQGNIRLLIMDSSGGGANEEVKLWIGHKVSTPVQVNSIHPAISTASDGDHAMQSMSWWVITGGAINFLHFDLSSMKFQPLKVVYEFRGLIRDFRVDLQAKTICVTVRDVGVILFKYDIQLSDQLGEPADVSLKERSRINDIWIPFKYTQCIPLSNTTTDGADTGLFLINDSSSQSLSVINGQGQVLNKVTNMGYSPNLVQSNNQKIISYGHNGAIEQFTYGKTDPHMTTSSTDNLIIKESQISEIGEWRLNSDTLRNLESNIDDIGVVNDTGY</sequence>
<dbReference type="Proteomes" id="UP000774326">
    <property type="component" value="Unassembled WGS sequence"/>
</dbReference>
<dbReference type="InterPro" id="IPR015943">
    <property type="entry name" value="WD40/YVTN_repeat-like_dom_sf"/>
</dbReference>
<keyword evidence="3" id="KW-1185">Reference proteome</keyword>
<feature type="region of interest" description="Disordered" evidence="1">
    <location>
        <begin position="1"/>
        <end position="26"/>
    </location>
</feature>
<name>A0A9P8PKJ0_WICPI</name>
<dbReference type="EMBL" id="JAEUBG010005724">
    <property type="protein sequence ID" value="KAH3672974.1"/>
    <property type="molecule type" value="Genomic_DNA"/>
</dbReference>
<gene>
    <name evidence="2" type="ORF">WICPIJ_009946</name>
</gene>
<organism evidence="2 3">
    <name type="scientific">Wickerhamomyces pijperi</name>
    <name type="common">Yeast</name>
    <name type="synonym">Pichia pijperi</name>
    <dbReference type="NCBI Taxonomy" id="599730"/>
    <lineage>
        <taxon>Eukaryota</taxon>
        <taxon>Fungi</taxon>
        <taxon>Dikarya</taxon>
        <taxon>Ascomycota</taxon>
        <taxon>Saccharomycotina</taxon>
        <taxon>Saccharomycetes</taxon>
        <taxon>Phaffomycetales</taxon>
        <taxon>Wickerhamomycetaceae</taxon>
        <taxon>Wickerhamomyces</taxon>
    </lineage>
</organism>
<evidence type="ECO:0000256" key="1">
    <source>
        <dbReference type="SAM" id="MobiDB-lite"/>
    </source>
</evidence>
<accession>A0A9P8PKJ0</accession>
<protein>
    <recommendedName>
        <fullName evidence="4">Cleavage/polyadenylation specificity factor A subunit N-terminal domain-containing protein</fullName>
    </recommendedName>
</protein>
<reference evidence="2" key="1">
    <citation type="journal article" date="2021" name="Open Biol.">
        <title>Shared evolutionary footprints suggest mitochondrial oxidative damage underlies multiple complex I losses in fungi.</title>
        <authorList>
            <person name="Schikora-Tamarit M.A."/>
            <person name="Marcet-Houben M."/>
            <person name="Nosek J."/>
            <person name="Gabaldon T."/>
        </authorList>
    </citation>
    <scope>NUCLEOTIDE SEQUENCE</scope>
    <source>
        <strain evidence="2">CBS2887</strain>
    </source>
</reference>
<comment type="caution">
    <text evidence="2">The sequence shown here is derived from an EMBL/GenBank/DDBJ whole genome shotgun (WGS) entry which is preliminary data.</text>
</comment>
<feature type="region of interest" description="Disordered" evidence="1">
    <location>
        <begin position="44"/>
        <end position="63"/>
    </location>
</feature>
<dbReference type="Gene3D" id="2.130.10.10">
    <property type="entry name" value="YVTN repeat-like/Quinoprotein amine dehydrogenase"/>
    <property type="match status" value="1"/>
</dbReference>
<evidence type="ECO:0008006" key="4">
    <source>
        <dbReference type="Google" id="ProtNLM"/>
    </source>
</evidence>
<reference evidence="2" key="2">
    <citation type="submission" date="2021-01" db="EMBL/GenBank/DDBJ databases">
        <authorList>
            <person name="Schikora-Tamarit M.A."/>
        </authorList>
    </citation>
    <scope>NUCLEOTIDE SEQUENCE</scope>
    <source>
        <strain evidence="2">CBS2887</strain>
    </source>
</reference>